<dbReference type="EMBL" id="FUWU01000002">
    <property type="protein sequence ID" value="SJZ34855.1"/>
    <property type="molecule type" value="Genomic_DNA"/>
</dbReference>
<comment type="subcellular location">
    <subcellularLocation>
        <location evidence="11">Cytoplasm</location>
    </subcellularLocation>
</comment>
<keyword evidence="5 11" id="KW-0547">Nucleotide-binding</keyword>
<dbReference type="GO" id="GO:0002161">
    <property type="term" value="F:aminoacyl-tRNA deacylase activity"/>
    <property type="evidence" value="ECO:0007669"/>
    <property type="project" value="TreeGrafter"/>
</dbReference>
<dbReference type="STRING" id="28122.SAMN02745108_00192"/>
<evidence type="ECO:0000313" key="13">
    <source>
        <dbReference type="EMBL" id="SJZ34855.1"/>
    </source>
</evidence>
<dbReference type="Gene3D" id="2.40.30.130">
    <property type="match status" value="1"/>
</dbReference>
<keyword evidence="3 11" id="KW-0436">Ligase</keyword>
<dbReference type="Pfam" id="PF01411">
    <property type="entry name" value="tRNA-synt_2c"/>
    <property type="match status" value="1"/>
</dbReference>
<feature type="binding site" evidence="11">
    <location>
        <position position="716"/>
    </location>
    <ligand>
        <name>Zn(2+)</name>
        <dbReference type="ChEBI" id="CHEBI:29105"/>
    </ligand>
</feature>
<evidence type="ECO:0000256" key="3">
    <source>
        <dbReference type="ARBA" id="ARBA00022598"/>
    </source>
</evidence>
<comment type="cofactor">
    <cofactor evidence="11">
        <name>Zn(2+)</name>
        <dbReference type="ChEBI" id="CHEBI:29105"/>
    </cofactor>
    <text evidence="11">Binds 1 zinc ion per subunit.</text>
</comment>
<dbReference type="PROSITE" id="PS50860">
    <property type="entry name" value="AA_TRNA_LIGASE_II_ALA"/>
    <property type="match status" value="1"/>
</dbReference>
<dbReference type="Gene3D" id="3.30.54.20">
    <property type="match status" value="1"/>
</dbReference>
<dbReference type="Pfam" id="PF07973">
    <property type="entry name" value="tRNA_SAD"/>
    <property type="match status" value="1"/>
</dbReference>
<keyword evidence="7 11" id="KW-0067">ATP-binding</keyword>
<dbReference type="GO" id="GO:0006419">
    <property type="term" value="P:alanyl-tRNA aminoacylation"/>
    <property type="evidence" value="ECO:0007669"/>
    <property type="project" value="UniProtKB-UniRule"/>
</dbReference>
<dbReference type="InterPro" id="IPR050058">
    <property type="entry name" value="Ala-tRNA_ligase"/>
</dbReference>
<dbReference type="PRINTS" id="PR00980">
    <property type="entry name" value="TRNASYNTHALA"/>
</dbReference>
<sequence>MASDSFLSRHCTSHYFHYLIFLHQNRFLIKPFPILSIFGAEKSKGIIMSETMTSAQVRKSFIQFFESKGHLFVRSSPVVPHDDPTLMFTNAGMNQFKAIFLGDNPKGWKRVCNSQKCLRVSGKHNDLDVVGRDNYHHTFFEMLGNWSFGDYYKKEAISWAWELLTEVWKLPKERLFATVYKEDDEAWQIWKEVSGLPDDRIMRFDEHSNFWEMGDTGPCGPCSEIHYDRGDLATQAETFKDPIKGVNGENDRYIEIWNNVFMQYERLSSGELVPLKAKNVDTGMGFERICAILQGKTSNYDTDVFTPIIQKVAELSGVPYNEGAEGTPHRVIADHLRALSFAIADGALPSNEGRGYVLRRILRRASRFARLLGQNKPFVCRLVSVLADTMGEAFPEIRERQDFVASVIQSEEESFIRTLDSGLERFAALSEGLAKGEKISGDKVFLLYDTYGFPPDLTGILAEEKGLLIDEEGYEKCMEEQKARARANMKQGINTMGTEGWTAYSDASTHFVGYEQSSCETKIVRFREDKGVLNIVLENSPFYAEMGGQVGDKGTLVSGGLEIAVFDTVKVNDTAICRGKVIKGEANKETMSALFFATVDDARRSDIRKNHSATHLLQAALRQVLGTHVQQQGSFVSNELLRFDFSHFNAMTAEEIQKVEDLVNAKVMECLPVHTDVMDVDAAKASGAMALFGEKYGDKVRVVKMGGAEEFSKELCGGLHVQNTGNIGLVKIISESSVSSGVRRIEAVSGRGALALLRAGTEILSALRERLRCKDADLLARIGQTFEKTQSLEKSLQSVRLELATLAAKELLQGAVNVCGVKLYVREMAEPEDKFKDLLDGVQNNIEADSVIVLANKGDGSGSIAVMVGKNVQAKGIKAGDLVRDLAKACGGKGGGRPDRAQAGTREPEKISAAISNANNWIREKIGG</sequence>
<evidence type="ECO:0000259" key="12">
    <source>
        <dbReference type="PROSITE" id="PS50860"/>
    </source>
</evidence>
<dbReference type="InterPro" id="IPR003156">
    <property type="entry name" value="DHHA1_dom"/>
</dbReference>
<gene>
    <name evidence="11" type="primary">alaS</name>
    <name evidence="13" type="ORF">SAMN02745108_00192</name>
</gene>
<feature type="binding site" evidence="11">
    <location>
        <position position="615"/>
    </location>
    <ligand>
        <name>Zn(2+)</name>
        <dbReference type="ChEBI" id="CHEBI:29105"/>
    </ligand>
</feature>
<keyword evidence="11" id="KW-0963">Cytoplasm</keyword>
<evidence type="ECO:0000256" key="5">
    <source>
        <dbReference type="ARBA" id="ARBA00022741"/>
    </source>
</evidence>
<dbReference type="SUPFAM" id="SSF50447">
    <property type="entry name" value="Translation proteins"/>
    <property type="match status" value="1"/>
</dbReference>
<dbReference type="GO" id="GO:0008270">
    <property type="term" value="F:zinc ion binding"/>
    <property type="evidence" value="ECO:0007669"/>
    <property type="project" value="UniProtKB-UniRule"/>
</dbReference>
<dbReference type="FunFam" id="3.10.310.40:FF:000001">
    <property type="entry name" value="Alanine--tRNA ligase"/>
    <property type="match status" value="1"/>
</dbReference>
<protein>
    <recommendedName>
        <fullName evidence="11">Alanine--tRNA ligase</fullName>
        <ecNumber evidence="11">6.1.1.7</ecNumber>
    </recommendedName>
    <alternativeName>
        <fullName evidence="11">Alanyl-tRNA synthetase</fullName>
        <shortName evidence="11">AlaRS</shortName>
    </alternativeName>
</protein>
<dbReference type="InterPro" id="IPR002318">
    <property type="entry name" value="Ala-tRNA-lgiase_IIc"/>
</dbReference>
<dbReference type="InterPro" id="IPR018164">
    <property type="entry name" value="Ala-tRNA-synth_IIc_N"/>
</dbReference>
<keyword evidence="9 11" id="KW-0648">Protein biosynthesis</keyword>
<dbReference type="Gene3D" id="3.10.310.40">
    <property type="match status" value="1"/>
</dbReference>
<dbReference type="GO" id="GO:0004813">
    <property type="term" value="F:alanine-tRNA ligase activity"/>
    <property type="evidence" value="ECO:0007669"/>
    <property type="project" value="UniProtKB-UniRule"/>
</dbReference>
<dbReference type="HAMAP" id="MF_00036_B">
    <property type="entry name" value="Ala_tRNA_synth_B"/>
    <property type="match status" value="1"/>
</dbReference>
<keyword evidence="8 11" id="KW-0694">RNA-binding</keyword>
<dbReference type="InterPro" id="IPR018162">
    <property type="entry name" value="Ala-tRNA-ligase_IIc_anticod-bd"/>
</dbReference>
<comment type="domain">
    <text evidence="11">Consists of three domains; the N-terminal catalytic domain, the editing domain and the C-terminal C-Ala domain. The editing domain removes incorrectly charged amino acids, while the C-Ala domain, along with tRNA(Ala), serves as a bridge to cooperatively bring together the editing and aminoacylation centers thus stimulating deacylation of misacylated tRNAs.</text>
</comment>
<keyword evidence="2 11" id="KW-0820">tRNA-binding</keyword>
<evidence type="ECO:0000256" key="2">
    <source>
        <dbReference type="ARBA" id="ARBA00022555"/>
    </source>
</evidence>
<evidence type="ECO:0000313" key="14">
    <source>
        <dbReference type="Proteomes" id="UP000190449"/>
    </source>
</evidence>
<dbReference type="FunFam" id="3.30.930.10:FF:000004">
    <property type="entry name" value="Alanine--tRNA ligase"/>
    <property type="match status" value="1"/>
</dbReference>
<keyword evidence="6 11" id="KW-0862">Zinc</keyword>
<dbReference type="GO" id="GO:0000049">
    <property type="term" value="F:tRNA binding"/>
    <property type="evidence" value="ECO:0007669"/>
    <property type="project" value="UniProtKB-KW"/>
</dbReference>
<dbReference type="InterPro" id="IPR045864">
    <property type="entry name" value="aa-tRNA-synth_II/BPL/LPL"/>
</dbReference>
<dbReference type="SUPFAM" id="SSF101353">
    <property type="entry name" value="Putative anticodon-binding domain of alanyl-tRNA synthetase (AlaRS)"/>
    <property type="match status" value="1"/>
</dbReference>
<keyword evidence="10 11" id="KW-0030">Aminoacyl-tRNA synthetase</keyword>
<dbReference type="GO" id="GO:0005524">
    <property type="term" value="F:ATP binding"/>
    <property type="evidence" value="ECO:0007669"/>
    <property type="project" value="UniProtKB-UniRule"/>
</dbReference>
<dbReference type="Proteomes" id="UP000190449">
    <property type="component" value="Unassembled WGS sequence"/>
</dbReference>
<comment type="similarity">
    <text evidence="1 11">Belongs to the class-II aminoacyl-tRNA synthetase family.</text>
</comment>
<reference evidence="13 14" key="1">
    <citation type="submission" date="2017-02" db="EMBL/GenBank/DDBJ databases">
        <authorList>
            <person name="Peterson S.W."/>
        </authorList>
    </citation>
    <scope>NUCLEOTIDE SEQUENCE [LARGE SCALE GENOMIC DNA]</scope>
    <source>
        <strain evidence="13 14">ATCC 43854</strain>
    </source>
</reference>
<accession>A0A1T4JXW5</accession>
<feature type="domain" description="Alanyl-transfer RNA synthetases family profile" evidence="12">
    <location>
        <begin position="52"/>
        <end position="759"/>
    </location>
</feature>
<evidence type="ECO:0000256" key="9">
    <source>
        <dbReference type="ARBA" id="ARBA00022917"/>
    </source>
</evidence>
<keyword evidence="4 11" id="KW-0479">Metal-binding</keyword>
<evidence type="ECO:0000256" key="4">
    <source>
        <dbReference type="ARBA" id="ARBA00022723"/>
    </source>
</evidence>
<name>A0A1T4JXW5_9BACT</name>
<dbReference type="CDD" id="cd00673">
    <property type="entry name" value="AlaRS_core"/>
    <property type="match status" value="1"/>
</dbReference>
<evidence type="ECO:0000256" key="10">
    <source>
        <dbReference type="ARBA" id="ARBA00023146"/>
    </source>
</evidence>
<dbReference type="PANTHER" id="PTHR11777:SF9">
    <property type="entry name" value="ALANINE--TRNA LIGASE, CYTOPLASMIC"/>
    <property type="match status" value="1"/>
</dbReference>
<dbReference type="Gene3D" id="3.30.980.10">
    <property type="entry name" value="Threonyl-trna Synthetase, Chain A, domain 2"/>
    <property type="match status" value="1"/>
</dbReference>
<dbReference type="EC" id="6.1.1.7" evidence="11"/>
<dbReference type="NCBIfam" id="TIGR00344">
    <property type="entry name" value="alaS"/>
    <property type="match status" value="1"/>
</dbReference>
<dbReference type="InterPro" id="IPR023033">
    <property type="entry name" value="Ala_tRNA_ligase_euk/bac"/>
</dbReference>
<dbReference type="Gene3D" id="3.30.930.10">
    <property type="entry name" value="Bira Bifunctional Protein, Domain 2"/>
    <property type="match status" value="1"/>
</dbReference>
<dbReference type="Pfam" id="PF02272">
    <property type="entry name" value="DHHA1"/>
    <property type="match status" value="1"/>
</dbReference>
<comment type="function">
    <text evidence="11">Catalyzes the attachment of alanine to tRNA(Ala) in a two-step reaction: alanine is first activated by ATP to form Ala-AMP and then transferred to the acceptor end of tRNA(Ala). Also edits incorrectly charged Ser-tRNA(Ala) and Gly-tRNA(Ala) via its editing domain.</text>
</comment>
<dbReference type="FunFam" id="3.30.54.20:FF:000001">
    <property type="entry name" value="Alanine--tRNA ligase"/>
    <property type="match status" value="1"/>
</dbReference>
<evidence type="ECO:0000256" key="11">
    <source>
        <dbReference type="HAMAP-Rule" id="MF_00036"/>
    </source>
</evidence>
<evidence type="ECO:0000256" key="8">
    <source>
        <dbReference type="ARBA" id="ARBA00022884"/>
    </source>
</evidence>
<dbReference type="PANTHER" id="PTHR11777">
    <property type="entry name" value="ALANYL-TRNA SYNTHETASE"/>
    <property type="match status" value="1"/>
</dbReference>
<dbReference type="InterPro" id="IPR018163">
    <property type="entry name" value="Thr/Ala-tRNA-synth_IIc_edit"/>
</dbReference>
<dbReference type="SUPFAM" id="SSF55681">
    <property type="entry name" value="Class II aaRS and biotin synthetases"/>
    <property type="match status" value="1"/>
</dbReference>
<dbReference type="SUPFAM" id="SSF55186">
    <property type="entry name" value="ThrRS/AlaRS common domain"/>
    <property type="match status" value="1"/>
</dbReference>
<dbReference type="InterPro" id="IPR018165">
    <property type="entry name" value="Ala-tRNA-synth_IIc_core"/>
</dbReference>
<organism evidence="13 14">
    <name type="scientific">Fibrobacter intestinalis</name>
    <dbReference type="NCBI Taxonomy" id="28122"/>
    <lineage>
        <taxon>Bacteria</taxon>
        <taxon>Pseudomonadati</taxon>
        <taxon>Fibrobacterota</taxon>
        <taxon>Fibrobacteria</taxon>
        <taxon>Fibrobacterales</taxon>
        <taxon>Fibrobacteraceae</taxon>
        <taxon>Fibrobacter</taxon>
    </lineage>
</organism>
<proteinExistence type="inferred from homology"/>
<evidence type="ECO:0000256" key="1">
    <source>
        <dbReference type="ARBA" id="ARBA00008226"/>
    </source>
</evidence>
<evidence type="ECO:0000256" key="7">
    <source>
        <dbReference type="ARBA" id="ARBA00022840"/>
    </source>
</evidence>
<dbReference type="SMART" id="SM00863">
    <property type="entry name" value="tRNA_SAD"/>
    <property type="match status" value="1"/>
</dbReference>
<evidence type="ECO:0000256" key="6">
    <source>
        <dbReference type="ARBA" id="ARBA00022833"/>
    </source>
</evidence>
<feature type="binding site" evidence="11">
    <location>
        <position position="611"/>
    </location>
    <ligand>
        <name>Zn(2+)</name>
        <dbReference type="ChEBI" id="CHEBI:29105"/>
    </ligand>
</feature>
<feature type="binding site" evidence="11">
    <location>
        <position position="720"/>
    </location>
    <ligand>
        <name>Zn(2+)</name>
        <dbReference type="ChEBI" id="CHEBI:29105"/>
    </ligand>
</feature>
<dbReference type="InterPro" id="IPR009000">
    <property type="entry name" value="Transl_B-barrel_sf"/>
</dbReference>
<comment type="catalytic activity">
    <reaction evidence="11">
        <text>tRNA(Ala) + L-alanine + ATP = L-alanyl-tRNA(Ala) + AMP + diphosphate</text>
        <dbReference type="Rhea" id="RHEA:12540"/>
        <dbReference type="Rhea" id="RHEA-COMP:9657"/>
        <dbReference type="Rhea" id="RHEA-COMP:9923"/>
        <dbReference type="ChEBI" id="CHEBI:30616"/>
        <dbReference type="ChEBI" id="CHEBI:33019"/>
        <dbReference type="ChEBI" id="CHEBI:57972"/>
        <dbReference type="ChEBI" id="CHEBI:78442"/>
        <dbReference type="ChEBI" id="CHEBI:78497"/>
        <dbReference type="ChEBI" id="CHEBI:456215"/>
        <dbReference type="EC" id="6.1.1.7"/>
    </reaction>
</comment>
<dbReference type="InterPro" id="IPR012947">
    <property type="entry name" value="tRNA_SAD"/>
</dbReference>
<dbReference type="AlphaFoldDB" id="A0A1T4JXW5"/>
<dbReference type="FunFam" id="3.30.980.10:FF:000004">
    <property type="entry name" value="Alanine--tRNA ligase, cytoplasmic"/>
    <property type="match status" value="1"/>
</dbReference>
<dbReference type="GO" id="GO:0005829">
    <property type="term" value="C:cytosol"/>
    <property type="evidence" value="ECO:0007669"/>
    <property type="project" value="TreeGrafter"/>
</dbReference>